<evidence type="ECO:0000256" key="1">
    <source>
        <dbReference type="SAM" id="Phobius"/>
    </source>
</evidence>
<evidence type="ECO:0000313" key="2">
    <source>
        <dbReference type="EMBL" id="KAK7400017.1"/>
    </source>
</evidence>
<dbReference type="Gene3D" id="3.30.70.260">
    <property type="match status" value="1"/>
</dbReference>
<keyword evidence="1" id="KW-0472">Membrane</keyword>
<dbReference type="Proteomes" id="UP001386955">
    <property type="component" value="Unassembled WGS sequence"/>
</dbReference>
<dbReference type="PANTHER" id="PTHR34782:SF1">
    <property type="entry name" value="PHOSPHORIBOSYLFORMYLGLYCINAMIDINE SYNTHASE"/>
    <property type="match status" value="1"/>
</dbReference>
<keyword evidence="3" id="KW-1185">Reference proteome</keyword>
<dbReference type="EMBL" id="JAYMYS010000003">
    <property type="protein sequence ID" value="KAK7400017.1"/>
    <property type="molecule type" value="Genomic_DNA"/>
</dbReference>
<dbReference type="InterPro" id="IPR027471">
    <property type="entry name" value="YbeD-like_sf"/>
</dbReference>
<keyword evidence="1" id="KW-1133">Transmembrane helix</keyword>
<feature type="transmembrane region" description="Helical" evidence="1">
    <location>
        <begin position="49"/>
        <end position="69"/>
    </location>
</feature>
<reference evidence="2 3" key="1">
    <citation type="submission" date="2024-01" db="EMBL/GenBank/DDBJ databases">
        <title>The genomes of 5 underutilized Papilionoideae crops provide insights into root nodulation and disease resistanc.</title>
        <authorList>
            <person name="Jiang F."/>
        </authorList>
    </citation>
    <scope>NUCLEOTIDE SEQUENCE [LARGE SCALE GENOMIC DNA]</scope>
    <source>
        <strain evidence="2">DUOXIRENSHENG_FW03</strain>
        <tissue evidence="2">Leaves</tissue>
    </source>
</reference>
<dbReference type="Pfam" id="PF04359">
    <property type="entry name" value="DUF493"/>
    <property type="match status" value="1"/>
</dbReference>
<name>A0AAN9SLC9_PSOTE</name>
<protein>
    <submittedName>
        <fullName evidence="2">Uncharacterized protein</fullName>
    </submittedName>
</protein>
<dbReference type="SUPFAM" id="SSF117991">
    <property type="entry name" value="YbeD/HP0495-like"/>
    <property type="match status" value="1"/>
</dbReference>
<dbReference type="AlphaFoldDB" id="A0AAN9SLC9"/>
<keyword evidence="1" id="KW-0812">Transmembrane</keyword>
<proteinExistence type="predicted"/>
<organism evidence="2 3">
    <name type="scientific">Psophocarpus tetragonolobus</name>
    <name type="common">Winged bean</name>
    <name type="synonym">Dolichos tetragonolobus</name>
    <dbReference type="NCBI Taxonomy" id="3891"/>
    <lineage>
        <taxon>Eukaryota</taxon>
        <taxon>Viridiplantae</taxon>
        <taxon>Streptophyta</taxon>
        <taxon>Embryophyta</taxon>
        <taxon>Tracheophyta</taxon>
        <taxon>Spermatophyta</taxon>
        <taxon>Magnoliopsida</taxon>
        <taxon>eudicotyledons</taxon>
        <taxon>Gunneridae</taxon>
        <taxon>Pentapetalae</taxon>
        <taxon>rosids</taxon>
        <taxon>fabids</taxon>
        <taxon>Fabales</taxon>
        <taxon>Fabaceae</taxon>
        <taxon>Papilionoideae</taxon>
        <taxon>50 kb inversion clade</taxon>
        <taxon>NPAAA clade</taxon>
        <taxon>indigoferoid/millettioid clade</taxon>
        <taxon>Phaseoleae</taxon>
        <taxon>Psophocarpus</taxon>
    </lineage>
</organism>
<accession>A0AAN9SLC9</accession>
<comment type="caution">
    <text evidence="2">The sequence shown here is derived from an EMBL/GenBank/DDBJ whole genome shotgun (WGS) entry which is preliminary data.</text>
</comment>
<dbReference type="PANTHER" id="PTHR34782">
    <property type="entry name" value="PHOSPHORIBOSYLFORMYLGLYCINAMIDINE SYNTHASE"/>
    <property type="match status" value="1"/>
</dbReference>
<dbReference type="InterPro" id="IPR007454">
    <property type="entry name" value="UPF0250_YbeD-like"/>
</dbReference>
<gene>
    <name evidence="2" type="ORF">VNO78_11215</name>
</gene>
<sequence length="174" mass="18899">MVRSAIILLTSCVFVGRRGFQGPTNLVIGSTAADDDSSKEWLALDHKVFSFLSFSTAFLFYLLLIHLFPPQLNSYPTLRGFTAIGTCGQDFVQAMLLAVESLIQQSIPQLYSYTIKHAVNEYVKQKLSSEGKYVSVNIGPIQVVSSEQNATIGSTASLASSSHISLSSVLLENS</sequence>
<evidence type="ECO:0000313" key="3">
    <source>
        <dbReference type="Proteomes" id="UP001386955"/>
    </source>
</evidence>